<reference evidence="3 4" key="1">
    <citation type="submission" date="2019-09" db="EMBL/GenBank/DDBJ databases">
        <title>Bird 10,000 Genomes (B10K) Project - Family phase.</title>
        <authorList>
            <person name="Zhang G."/>
        </authorList>
    </citation>
    <scope>NUCLEOTIDE SEQUENCE [LARGE SCALE GENOMIC DNA]</scope>
    <source>
        <strain evidence="3">B10K-DU-001-29</strain>
        <tissue evidence="3">Muscle</tissue>
    </source>
</reference>
<feature type="signal peptide" evidence="2">
    <location>
        <begin position="1"/>
        <end position="22"/>
    </location>
</feature>
<dbReference type="OrthoDB" id="8788044at2759"/>
<feature type="region of interest" description="Disordered" evidence="1">
    <location>
        <begin position="28"/>
        <end position="91"/>
    </location>
</feature>
<evidence type="ECO:0000313" key="3">
    <source>
        <dbReference type="EMBL" id="NXH63982.1"/>
    </source>
</evidence>
<dbReference type="AlphaFoldDB" id="A0A7K9LMH5"/>
<keyword evidence="4" id="KW-1185">Reference proteome</keyword>
<proteinExistence type="predicted"/>
<dbReference type="EMBL" id="VWZS01009922">
    <property type="protein sequence ID" value="NXH63982.1"/>
    <property type="molecule type" value="Genomic_DNA"/>
</dbReference>
<keyword evidence="2" id="KW-0732">Signal</keyword>
<evidence type="ECO:0000256" key="1">
    <source>
        <dbReference type="SAM" id="MobiDB-lite"/>
    </source>
</evidence>
<evidence type="ECO:0000256" key="2">
    <source>
        <dbReference type="SAM" id="SignalP"/>
    </source>
</evidence>
<dbReference type="Proteomes" id="UP000583164">
    <property type="component" value="Unassembled WGS sequence"/>
</dbReference>
<dbReference type="Pfam" id="PF15760">
    <property type="entry name" value="DLEU7"/>
    <property type="match status" value="1"/>
</dbReference>
<feature type="non-terminal residue" evidence="3">
    <location>
        <position position="194"/>
    </location>
</feature>
<name>A0A7K9LMH5_9PASS</name>
<gene>
    <name evidence="3" type="primary">Dleu7</name>
    <name evidence="3" type="ORF">RHAINO_R12377</name>
</gene>
<organism evidence="3 4">
    <name type="scientific">Rhabdornis inornatus</name>
    <dbReference type="NCBI Taxonomy" id="237438"/>
    <lineage>
        <taxon>Eukaryota</taxon>
        <taxon>Metazoa</taxon>
        <taxon>Chordata</taxon>
        <taxon>Craniata</taxon>
        <taxon>Vertebrata</taxon>
        <taxon>Euteleostomi</taxon>
        <taxon>Archelosauria</taxon>
        <taxon>Archosauria</taxon>
        <taxon>Dinosauria</taxon>
        <taxon>Saurischia</taxon>
        <taxon>Theropoda</taxon>
        <taxon>Coelurosauria</taxon>
        <taxon>Aves</taxon>
        <taxon>Neognathae</taxon>
        <taxon>Neoaves</taxon>
        <taxon>Telluraves</taxon>
        <taxon>Australaves</taxon>
        <taxon>Passeriformes</taxon>
        <taxon>Rhabdornithidae</taxon>
        <taxon>Rhabdornis</taxon>
    </lineage>
</organism>
<dbReference type="PANTHER" id="PTHR36961">
    <property type="entry name" value="LEUKEMIA-ASSOCIATED PROTEIN 7"/>
    <property type="match status" value="1"/>
</dbReference>
<protein>
    <submittedName>
        <fullName evidence="3">LEU7 protein</fullName>
    </submittedName>
</protein>
<feature type="chain" id="PRO_5029496321" evidence="2">
    <location>
        <begin position="23"/>
        <end position="194"/>
    </location>
</feature>
<feature type="compositionally biased region" description="Basic and acidic residues" evidence="1">
    <location>
        <begin position="44"/>
        <end position="62"/>
    </location>
</feature>
<feature type="non-terminal residue" evidence="3">
    <location>
        <position position="1"/>
    </location>
</feature>
<dbReference type="PANTHER" id="PTHR36961:SF1">
    <property type="entry name" value="LEUKEMIA-ASSOCIATED PROTEIN 7"/>
    <property type="match status" value="1"/>
</dbReference>
<dbReference type="InterPro" id="IPR031510">
    <property type="entry name" value="DLEU7"/>
</dbReference>
<evidence type="ECO:0000313" key="4">
    <source>
        <dbReference type="Proteomes" id="UP000583164"/>
    </source>
</evidence>
<accession>A0A7K9LMH5</accession>
<sequence length="194" mass="21301">ALLASIRHQAGTLLLLLWAAAAPQLPHSPHSLPTPKPSAPAWHRPGEEGEVSEHGGAHEGGRKAQGMSPKEGEESGDLPLSPGEPRPGGLAQPRLERCETLQEMALHSKMSLLVEVTSRLLHVEHLLLPLLQQNPLPLHPSLKHIEFRNICSHVALQREGQQFEKDLHEAYQCLKTIIEKLICSLAVFPSNSYI</sequence>
<comment type="caution">
    <text evidence="3">The sequence shown here is derived from an EMBL/GenBank/DDBJ whole genome shotgun (WGS) entry which is preliminary data.</text>
</comment>